<sequence>MGKSQSKNSDLKNLNSSINFQGKIDASNSLIQQLKQLPFKNQSNSNSSKQNILSFEQKIISLKKDLSYKKKVKKTLFQGFSLDFAFADSSIAKICLMKSCNAVVVLHGEFIKLWNFADVLPSKTLCIGRCITGMSITNNEKYIIYSTERNICAWDYENNEQFTFPFDSYIKHCQIIPSKDNRYIACGLSENILLFDFQSMEKIIDTTLENFIVECIALTNDNKYILSVVSQKYITHKNPAINSTFIYSLFDKNIINDCDFIKFPGLTIKISDDNNYLVTDSNDKTIRVWNLKLILNNFEDFKQYQESNRQYQESNRQHCILKNYDEELDIPKNKSSIETNLLKYKISEKIVEVSLRNQYRFEITKDNKHLLIYNEIDNEFQLYDIITMDLEKKINYQGSFSYSFFILSYDFHHFFVPEHPFVLKKLSFIDSKVTSYNFFGSGIFIQSFCLSANYYLFTCFSTNYNNIKISPFTVYNLETDQHVCFCIDNEYALITAAVFHKISIAVVSCRNSSISLWNLALSKVIKSICGIQGAQIEISEDDKKIILFDDQCSIIILDAFSLEKLCSFNSDSMIIMKVYTEISIVFLENQFIKVFNLNNRNHREVKKFPVITKSEKYCIASSLSRDKIYVLNIHSGNEIIKAF</sequence>
<dbReference type="InterPro" id="IPR036322">
    <property type="entry name" value="WD40_repeat_dom_sf"/>
</dbReference>
<dbReference type="InterPro" id="IPR015943">
    <property type="entry name" value="WD40/YVTN_repeat-like_dom_sf"/>
</dbReference>
<dbReference type="PANTHER" id="PTHR44019">
    <property type="entry name" value="WD REPEAT-CONTAINING PROTEIN 55"/>
    <property type="match status" value="1"/>
</dbReference>
<feature type="repeat" description="WD" evidence="3">
    <location>
        <begin position="267"/>
        <end position="292"/>
    </location>
</feature>
<dbReference type="InterPro" id="IPR001680">
    <property type="entry name" value="WD40_rpt"/>
</dbReference>
<dbReference type="PROSITE" id="PS50082">
    <property type="entry name" value="WD_REPEATS_2"/>
    <property type="match status" value="1"/>
</dbReference>
<keyword evidence="5" id="KW-1185">Reference proteome</keyword>
<evidence type="ECO:0000256" key="3">
    <source>
        <dbReference type="PROSITE-ProRule" id="PRU00221"/>
    </source>
</evidence>
<protein>
    <submittedName>
        <fullName evidence="4">Uncharacterized protein</fullName>
    </submittedName>
</protein>
<dbReference type="SUPFAM" id="SSF69322">
    <property type="entry name" value="Tricorn protease domain 2"/>
    <property type="match status" value="1"/>
</dbReference>
<accession>A0A1R2CZR7</accession>
<evidence type="ECO:0000313" key="5">
    <source>
        <dbReference type="Proteomes" id="UP000187209"/>
    </source>
</evidence>
<dbReference type="Proteomes" id="UP000187209">
    <property type="component" value="Unassembled WGS sequence"/>
</dbReference>
<keyword evidence="2" id="KW-0677">Repeat</keyword>
<gene>
    <name evidence="4" type="ORF">SteCoe_2260</name>
</gene>
<evidence type="ECO:0000256" key="2">
    <source>
        <dbReference type="ARBA" id="ARBA00022737"/>
    </source>
</evidence>
<keyword evidence="1 3" id="KW-0853">WD repeat</keyword>
<dbReference type="EMBL" id="MPUH01000025">
    <property type="protein sequence ID" value="OMJ94492.1"/>
    <property type="molecule type" value="Genomic_DNA"/>
</dbReference>
<reference evidence="4 5" key="1">
    <citation type="submission" date="2016-11" db="EMBL/GenBank/DDBJ databases">
        <title>The macronuclear genome of Stentor coeruleus: a giant cell with tiny introns.</title>
        <authorList>
            <person name="Slabodnick M."/>
            <person name="Ruby J.G."/>
            <person name="Reiff S.B."/>
            <person name="Swart E.C."/>
            <person name="Gosai S."/>
            <person name="Prabakaran S."/>
            <person name="Witkowska E."/>
            <person name="Larue G.E."/>
            <person name="Fisher S."/>
            <person name="Freeman R.M."/>
            <person name="Gunawardena J."/>
            <person name="Chu W."/>
            <person name="Stover N.A."/>
            <person name="Gregory B.D."/>
            <person name="Nowacki M."/>
            <person name="Derisi J."/>
            <person name="Roy S.W."/>
            <person name="Marshall W.F."/>
            <person name="Sood P."/>
        </authorList>
    </citation>
    <scope>NUCLEOTIDE SEQUENCE [LARGE SCALE GENOMIC DNA]</scope>
    <source>
        <strain evidence="4">WM001</strain>
    </source>
</reference>
<comment type="caution">
    <text evidence="4">The sequence shown here is derived from an EMBL/GenBank/DDBJ whole genome shotgun (WGS) entry which is preliminary data.</text>
</comment>
<dbReference type="AlphaFoldDB" id="A0A1R2CZR7"/>
<evidence type="ECO:0000256" key="1">
    <source>
        <dbReference type="ARBA" id="ARBA00022574"/>
    </source>
</evidence>
<dbReference type="SUPFAM" id="SSF50978">
    <property type="entry name" value="WD40 repeat-like"/>
    <property type="match status" value="1"/>
</dbReference>
<dbReference type="PANTHER" id="PTHR44019:SF8">
    <property type="entry name" value="POC1 CENTRIOLAR PROTEIN HOMOLOG"/>
    <property type="match status" value="1"/>
</dbReference>
<dbReference type="InterPro" id="IPR050505">
    <property type="entry name" value="WDR55/POC1"/>
</dbReference>
<name>A0A1R2CZR7_9CILI</name>
<dbReference type="SMART" id="SM00320">
    <property type="entry name" value="WD40"/>
    <property type="match status" value="3"/>
</dbReference>
<evidence type="ECO:0000313" key="4">
    <source>
        <dbReference type="EMBL" id="OMJ94492.1"/>
    </source>
</evidence>
<dbReference type="Gene3D" id="2.130.10.10">
    <property type="entry name" value="YVTN repeat-like/Quinoprotein amine dehydrogenase"/>
    <property type="match status" value="2"/>
</dbReference>
<organism evidence="4 5">
    <name type="scientific">Stentor coeruleus</name>
    <dbReference type="NCBI Taxonomy" id="5963"/>
    <lineage>
        <taxon>Eukaryota</taxon>
        <taxon>Sar</taxon>
        <taxon>Alveolata</taxon>
        <taxon>Ciliophora</taxon>
        <taxon>Postciliodesmatophora</taxon>
        <taxon>Heterotrichea</taxon>
        <taxon>Heterotrichida</taxon>
        <taxon>Stentoridae</taxon>
        <taxon>Stentor</taxon>
    </lineage>
</organism>
<proteinExistence type="predicted"/>